<dbReference type="EMBL" id="LAZR01004930">
    <property type="protein sequence ID" value="KKN04345.1"/>
    <property type="molecule type" value="Genomic_DNA"/>
</dbReference>
<gene>
    <name evidence="1" type="ORF">LCGC14_1098240</name>
</gene>
<organism evidence="1">
    <name type="scientific">marine sediment metagenome</name>
    <dbReference type="NCBI Taxonomy" id="412755"/>
    <lineage>
        <taxon>unclassified sequences</taxon>
        <taxon>metagenomes</taxon>
        <taxon>ecological metagenomes</taxon>
    </lineage>
</organism>
<dbReference type="AlphaFoldDB" id="A0A0F9MAE7"/>
<proteinExistence type="predicted"/>
<accession>A0A0F9MAE7</accession>
<reference evidence="1" key="1">
    <citation type="journal article" date="2015" name="Nature">
        <title>Complex archaea that bridge the gap between prokaryotes and eukaryotes.</title>
        <authorList>
            <person name="Spang A."/>
            <person name="Saw J.H."/>
            <person name="Jorgensen S.L."/>
            <person name="Zaremba-Niedzwiedzka K."/>
            <person name="Martijn J."/>
            <person name="Lind A.E."/>
            <person name="van Eijk R."/>
            <person name="Schleper C."/>
            <person name="Guy L."/>
            <person name="Ettema T.J."/>
        </authorList>
    </citation>
    <scope>NUCLEOTIDE SEQUENCE</scope>
</reference>
<evidence type="ECO:0000313" key="1">
    <source>
        <dbReference type="EMBL" id="KKN04345.1"/>
    </source>
</evidence>
<comment type="caution">
    <text evidence="1">The sequence shown here is derived from an EMBL/GenBank/DDBJ whole genome shotgun (WGS) entry which is preliminary data.</text>
</comment>
<protein>
    <submittedName>
        <fullName evidence="1">Uncharacterized protein</fullName>
    </submittedName>
</protein>
<sequence>MKISQKVRDNFAFYERVYQRLDVRVFPTTIIAGADGCSALEAFATKEATGRHCRTREPGLLRQVLRAKAGINLRIKIWAEGIAVWTLFMWELREDKKFEWFPEWVWVAVQRQAEKIRYGS</sequence>
<name>A0A0F9MAE7_9ZZZZ</name>